<organism evidence="3 4">
    <name type="scientific">Raoultella planticola</name>
    <name type="common">Klebsiella planticola</name>
    <dbReference type="NCBI Taxonomy" id="575"/>
    <lineage>
        <taxon>Bacteria</taxon>
        <taxon>Pseudomonadati</taxon>
        <taxon>Pseudomonadota</taxon>
        <taxon>Gammaproteobacteria</taxon>
        <taxon>Enterobacterales</taxon>
        <taxon>Enterobacteriaceae</taxon>
        <taxon>Klebsiella/Raoultella group</taxon>
        <taxon>Raoultella</taxon>
    </lineage>
</organism>
<keyword evidence="1" id="KW-1133">Transmembrane helix</keyword>
<dbReference type="RefSeq" id="WP_032695371.1">
    <property type="nucleotide sequence ID" value="NZ_BIIS01000001.1"/>
</dbReference>
<name>A0A443VE74_RAOPL</name>
<dbReference type="KEGG" id="rpln:B1209_08395"/>
<keyword evidence="1" id="KW-0472">Membrane</keyword>
<accession>A0A443VE74</accession>
<keyword evidence="3" id="KW-0808">Transferase</keyword>
<dbReference type="AlphaFoldDB" id="A0A443VE74"/>
<keyword evidence="1" id="KW-0812">Transmembrane</keyword>
<dbReference type="SUPFAM" id="SSF53448">
    <property type="entry name" value="Nucleotide-diphospho-sugar transferases"/>
    <property type="match status" value="1"/>
</dbReference>
<proteinExistence type="predicted"/>
<dbReference type="Gene3D" id="3.90.550.10">
    <property type="entry name" value="Spore Coat Polysaccharide Biosynthesis Protein SpsA, Chain A"/>
    <property type="match status" value="1"/>
</dbReference>
<feature type="domain" description="Glycosyltransferase 2-like" evidence="2">
    <location>
        <begin position="10"/>
        <end position="165"/>
    </location>
</feature>
<dbReference type="PANTHER" id="PTHR48090:SF7">
    <property type="entry name" value="RFBJ PROTEIN"/>
    <property type="match status" value="1"/>
</dbReference>
<dbReference type="CDD" id="cd04179">
    <property type="entry name" value="DPM_DPG-synthase_like"/>
    <property type="match status" value="1"/>
</dbReference>
<comment type="caution">
    <text evidence="3">The sequence shown here is derived from an EMBL/GenBank/DDBJ whole genome shotgun (WGS) entry which is preliminary data.</text>
</comment>
<evidence type="ECO:0000256" key="1">
    <source>
        <dbReference type="SAM" id="Phobius"/>
    </source>
</evidence>
<dbReference type="Proteomes" id="UP000288843">
    <property type="component" value="Unassembled WGS sequence"/>
</dbReference>
<dbReference type="InterPro" id="IPR001173">
    <property type="entry name" value="Glyco_trans_2-like"/>
</dbReference>
<gene>
    <name evidence="3" type="ORF">DN603_28655</name>
</gene>
<dbReference type="InterPro" id="IPR050256">
    <property type="entry name" value="Glycosyltransferase_2"/>
</dbReference>
<dbReference type="EMBL" id="QKOX01000053">
    <property type="protein sequence ID" value="RWT14560.1"/>
    <property type="molecule type" value="Genomic_DNA"/>
</dbReference>
<dbReference type="PANTHER" id="PTHR48090">
    <property type="entry name" value="UNDECAPRENYL-PHOSPHATE 4-DEOXY-4-FORMAMIDO-L-ARABINOSE TRANSFERASE-RELATED"/>
    <property type="match status" value="1"/>
</dbReference>
<feature type="transmembrane region" description="Helical" evidence="1">
    <location>
        <begin position="233"/>
        <end position="255"/>
    </location>
</feature>
<evidence type="ECO:0000259" key="2">
    <source>
        <dbReference type="Pfam" id="PF00535"/>
    </source>
</evidence>
<dbReference type="Pfam" id="PF00535">
    <property type="entry name" value="Glycos_transf_2"/>
    <property type="match status" value="1"/>
</dbReference>
<evidence type="ECO:0000313" key="4">
    <source>
        <dbReference type="Proteomes" id="UP000288843"/>
    </source>
</evidence>
<sequence>MLYRGLSIALIVPCYNEEKTIYQVVSDFKQQMPEIDTYVFDNCSTDNTQSEALRSGAKVISVKQKGKGNVVRRMFADVDADVYVMVDGDATYDATSVNALVDELIDSRLDMVVGCRKVIAEENVNAYRLGHEFGNKLLTQSVTQIFGGQFTDMLSGYRAFTRRYVKSFPALSKGFEIETELTVHALELRMPYGEIITAYGERPEGSTSKLSTYKDGFRILKTIFRLFMREKPLFFFSIIAVVLFITSMTLSFPVFAEYFETGLVPRLPTAILSALLMLAMFLSIACGLILDNVNIGRHESRRLAYLMIANTDRK</sequence>
<feature type="transmembrane region" description="Helical" evidence="1">
    <location>
        <begin position="267"/>
        <end position="290"/>
    </location>
</feature>
<reference evidence="3 4" key="1">
    <citation type="submission" date="2018-06" db="EMBL/GenBank/DDBJ databases">
        <title>Carbapenemase-producing Enterobacteriaceae present in wastewater treatment plant effluent and nearby surface waters in the US.</title>
        <authorList>
            <person name="Mathys D.A."/>
            <person name="Mollenkopf D.F."/>
            <person name="Feicht S.M."/>
            <person name="Adams R.J."/>
            <person name="Albers A.L."/>
            <person name="Stuever D.M."/>
            <person name="Daniels J.B."/>
            <person name="Wittum T.E."/>
        </authorList>
    </citation>
    <scope>NUCLEOTIDE SEQUENCE [LARGE SCALE GENOMIC DNA]</scope>
    <source>
        <strain evidence="3 4">GEO_47_Down_B</strain>
    </source>
</reference>
<protein>
    <submittedName>
        <fullName evidence="3">Glycosyltransferase</fullName>
    </submittedName>
</protein>
<dbReference type="InterPro" id="IPR029044">
    <property type="entry name" value="Nucleotide-diphossugar_trans"/>
</dbReference>
<evidence type="ECO:0000313" key="3">
    <source>
        <dbReference type="EMBL" id="RWT14560.1"/>
    </source>
</evidence>
<dbReference type="GO" id="GO:0016740">
    <property type="term" value="F:transferase activity"/>
    <property type="evidence" value="ECO:0007669"/>
    <property type="project" value="UniProtKB-KW"/>
</dbReference>